<name>A0AAN5VLI4_CLODI</name>
<dbReference type="EMBL" id="DAEPXK010000019">
    <property type="protein sequence ID" value="HBH1542542.1"/>
    <property type="molecule type" value="Genomic_DNA"/>
</dbReference>
<sequence length="106" mass="12820">MILLRGVIYTQRNTLRCINPITGRQLPYDVEVVGSKLLIEIQGEQHIKYIEYFHGSIENFKYQQQKDSYKKKYAEKKGYKLLYIYYDDFKNDKFKYKIKSELDTCK</sequence>
<comment type="caution">
    <text evidence="1">The sequence shown here is derived from an EMBL/GenBank/DDBJ whole genome shotgun (WGS) entry which is preliminary data.</text>
</comment>
<accession>A0AAN5VLI4</accession>
<proteinExistence type="predicted"/>
<reference evidence="1" key="1">
    <citation type="journal article" date="2018" name="Genome Biol.">
        <title>SKESA: strategic k-mer extension for scrupulous assemblies.</title>
        <authorList>
            <person name="Souvorov A."/>
            <person name="Agarwala R."/>
            <person name="Lipman D.J."/>
        </authorList>
    </citation>
    <scope>NUCLEOTIDE SEQUENCE</scope>
    <source>
        <strain evidence="1">HN1000</strain>
    </source>
</reference>
<dbReference type="AlphaFoldDB" id="A0AAN5VLI4"/>
<dbReference type="Proteomes" id="UP000878956">
    <property type="component" value="Unassembled WGS sequence"/>
</dbReference>
<reference evidence="1" key="2">
    <citation type="submission" date="2021-06" db="EMBL/GenBank/DDBJ databases">
        <authorList>
            <consortium name="NCBI Pathogen Detection Project"/>
        </authorList>
    </citation>
    <scope>NUCLEOTIDE SEQUENCE</scope>
    <source>
        <strain evidence="1">HN1000</strain>
    </source>
</reference>
<organism evidence="1 2">
    <name type="scientific">Clostridioides difficile</name>
    <name type="common">Peptoclostridium difficile</name>
    <dbReference type="NCBI Taxonomy" id="1496"/>
    <lineage>
        <taxon>Bacteria</taxon>
        <taxon>Bacillati</taxon>
        <taxon>Bacillota</taxon>
        <taxon>Clostridia</taxon>
        <taxon>Peptostreptococcales</taxon>
        <taxon>Peptostreptococcaceae</taxon>
        <taxon>Clostridioides</taxon>
    </lineage>
</organism>
<gene>
    <name evidence="1" type="ORF">KRM00_002026</name>
</gene>
<evidence type="ECO:0000313" key="2">
    <source>
        <dbReference type="Proteomes" id="UP000878956"/>
    </source>
</evidence>
<protein>
    <submittedName>
        <fullName evidence="1">Uncharacterized protein</fullName>
    </submittedName>
</protein>
<evidence type="ECO:0000313" key="1">
    <source>
        <dbReference type="EMBL" id="HBH1542542.1"/>
    </source>
</evidence>